<dbReference type="InterPro" id="IPR039515">
    <property type="entry name" value="NOT4_mRING-HC-C4C4"/>
</dbReference>
<dbReference type="Gene3D" id="3.30.70.330">
    <property type="match status" value="1"/>
</dbReference>
<dbReference type="PROSITE" id="PS50102">
    <property type="entry name" value="RRM"/>
    <property type="match status" value="1"/>
</dbReference>
<dbReference type="GO" id="GO:0004842">
    <property type="term" value="F:ubiquitin-protein transferase activity"/>
    <property type="evidence" value="ECO:0007669"/>
    <property type="project" value="InterPro"/>
</dbReference>
<dbReference type="Pfam" id="PF14570">
    <property type="entry name" value="zf-RING_4"/>
    <property type="match status" value="1"/>
</dbReference>
<dbReference type="CDD" id="cd16618">
    <property type="entry name" value="mRING-HC-C4C4_CNOT4"/>
    <property type="match status" value="1"/>
</dbReference>
<dbReference type="InterPro" id="IPR035979">
    <property type="entry name" value="RBD_domain_sf"/>
</dbReference>
<evidence type="ECO:0000313" key="6">
    <source>
        <dbReference type="RefSeq" id="XP_039144176.1"/>
    </source>
</evidence>
<dbReference type="GO" id="GO:0003723">
    <property type="term" value="F:RNA binding"/>
    <property type="evidence" value="ECO:0007669"/>
    <property type="project" value="UniProtKB-UniRule"/>
</dbReference>
<evidence type="ECO:0000256" key="1">
    <source>
        <dbReference type="PROSITE-ProRule" id="PRU00175"/>
    </source>
</evidence>
<dbReference type="RefSeq" id="XP_039144176.1">
    <property type="nucleotide sequence ID" value="XM_039288242.1"/>
</dbReference>
<keyword evidence="2" id="KW-0694">RNA-binding</keyword>
<keyword evidence="1" id="KW-0479">Metal-binding</keyword>
<dbReference type="AlphaFoldDB" id="A0AB40CVR5"/>
<dbReference type="InterPro" id="IPR039780">
    <property type="entry name" value="Mot2"/>
</dbReference>
<keyword evidence="1" id="KW-0863">Zinc-finger</keyword>
<dbReference type="Gene3D" id="3.30.40.10">
    <property type="entry name" value="Zinc/RING finger domain, C3HC4 (zinc finger)"/>
    <property type="match status" value="1"/>
</dbReference>
<accession>A0AB40CVR5</accession>
<dbReference type="GO" id="GO:0030014">
    <property type="term" value="C:CCR4-NOT complex"/>
    <property type="evidence" value="ECO:0007669"/>
    <property type="project" value="InterPro"/>
</dbReference>
<dbReference type="InterPro" id="IPR012677">
    <property type="entry name" value="Nucleotide-bd_a/b_plait_sf"/>
</dbReference>
<dbReference type="InterPro" id="IPR001841">
    <property type="entry name" value="Znf_RING"/>
</dbReference>
<evidence type="ECO:0000259" key="3">
    <source>
        <dbReference type="PROSITE" id="PS50089"/>
    </source>
</evidence>
<name>A0AB40CVR5_DIOCR</name>
<keyword evidence="5" id="KW-1185">Reference proteome</keyword>
<organism evidence="5 6">
    <name type="scientific">Dioscorea cayennensis subsp. rotundata</name>
    <name type="common">White Guinea yam</name>
    <name type="synonym">Dioscorea rotundata</name>
    <dbReference type="NCBI Taxonomy" id="55577"/>
    <lineage>
        <taxon>Eukaryota</taxon>
        <taxon>Viridiplantae</taxon>
        <taxon>Streptophyta</taxon>
        <taxon>Embryophyta</taxon>
        <taxon>Tracheophyta</taxon>
        <taxon>Spermatophyta</taxon>
        <taxon>Magnoliopsida</taxon>
        <taxon>Liliopsida</taxon>
        <taxon>Dioscoreales</taxon>
        <taxon>Dioscoreaceae</taxon>
        <taxon>Dioscorea</taxon>
    </lineage>
</organism>
<gene>
    <name evidence="6" type="primary">LOC120281399</name>
</gene>
<dbReference type="InterPro" id="IPR000504">
    <property type="entry name" value="RRM_dom"/>
</dbReference>
<dbReference type="GO" id="GO:0016567">
    <property type="term" value="P:protein ubiquitination"/>
    <property type="evidence" value="ECO:0007669"/>
    <property type="project" value="TreeGrafter"/>
</dbReference>
<dbReference type="SUPFAM" id="SSF57850">
    <property type="entry name" value="RING/U-box"/>
    <property type="match status" value="1"/>
</dbReference>
<dbReference type="PROSITE" id="PS50089">
    <property type="entry name" value="ZF_RING_2"/>
    <property type="match status" value="1"/>
</dbReference>
<dbReference type="PANTHER" id="PTHR12603">
    <property type="entry name" value="CCR4-NOT TRANSCRIPTION COMPLEX RELATED"/>
    <property type="match status" value="1"/>
</dbReference>
<evidence type="ECO:0000256" key="2">
    <source>
        <dbReference type="PROSITE-ProRule" id="PRU00176"/>
    </source>
</evidence>
<dbReference type="SMART" id="SM00361">
    <property type="entry name" value="RRM_1"/>
    <property type="match status" value="1"/>
</dbReference>
<dbReference type="InterPro" id="IPR013083">
    <property type="entry name" value="Znf_RING/FYVE/PHD"/>
</dbReference>
<evidence type="ECO:0000313" key="5">
    <source>
        <dbReference type="Proteomes" id="UP001515500"/>
    </source>
</evidence>
<feature type="domain" description="RING-type" evidence="3">
    <location>
        <begin position="9"/>
        <end position="56"/>
    </location>
</feature>
<sequence>MSDKEERTCPLCMEVMDLTDQQLKPCKCGYEICLWCLHHIMEMGKDDSKGKCPACRNPYDMERIFRMPISSKLQAELHSEKKLKMRKEKLKTSEQLKDLANIRVVQRDVVYVASLPVNIANEQTLWKKEFFGQYGKIRRIFICQATKAIQNCSSTKLCNVYVTFSKVEEAARCIQVVNGFILDGRPLKACFGAARYCESWLKKKPCKNRNCIYLHAVGVPEDTCTKDEVFAICSSKLRQLGIDMDYHPRRSGSRFPPPVENCKHNVTTFRPLPQSAIYGKCHNSEGLHPTSDHRLSDFLQEFHCGQEVTFGRTSYLNVVSQGLQSDSKKLGNSLSSKHEKVQISGQSSSKGQLNKEMVMVNNHRLVSDRFQEKITSEKPSLKNDYSETSIFQDIKAHVETGSVLKYSGSTTSALFENNARAQTFVQQQVPSVKLESTKLQSNSHDSVDCSAGMRLENEIYHDHIFCFVPVSPTSSKLVTSTSESETLAINQTTKTAPIFQNVPLTADQFARPSSSASWISTTQLEAENKLSLFDIQKVKNEPGISVPFSSDCVRRSLKGEQDNFEFQSESVGCHREISKLLQGYVPSRHTSSKDHIGLHSLQCQEDVNSKAVGFITCEFEGSGEVDVTSDLLSLDLGRNDSILDNGGLEKVFYDSSDSRHPSEMFSPGILSNNYASKFSFSRIDTADHSTNDLWQKDNAYLPDTFEENFIYRNKLLDYPSDLEIASDSYLLLNLHESDSLASKQGEYQLFGVPSKKISVSAPLVFSQPATYQNQAHCIPQTSATVFTQGNLPQPAKKPIVSNFDSNLLSRSNKDQKFTFQSKLVNLNPGSAAVGENNIKDTASQDALLNYCGAWSSCSMSSLIAAESVLLVRGSDSNLEGISRSDHANSHYDYSRQFHDHGDYNCQLPDTNCFYNVALEQIWCMHDRS</sequence>
<feature type="domain" description="RRM" evidence="4">
    <location>
        <begin position="108"/>
        <end position="194"/>
    </location>
</feature>
<dbReference type="PANTHER" id="PTHR12603:SF36">
    <property type="entry name" value="RNA BINDING (RRM_RBD_RNP MOTIFS) FAMILY PROTEIN"/>
    <property type="match status" value="1"/>
</dbReference>
<dbReference type="SUPFAM" id="SSF54928">
    <property type="entry name" value="RNA-binding domain, RBD"/>
    <property type="match status" value="1"/>
</dbReference>
<proteinExistence type="predicted"/>
<protein>
    <submittedName>
        <fullName evidence="6">Uncharacterized protein LOC120281399</fullName>
    </submittedName>
</protein>
<dbReference type="Pfam" id="PF00076">
    <property type="entry name" value="RRM_1"/>
    <property type="match status" value="1"/>
</dbReference>
<reference evidence="6" key="1">
    <citation type="submission" date="2025-08" db="UniProtKB">
        <authorList>
            <consortium name="RefSeq"/>
        </authorList>
    </citation>
    <scope>IDENTIFICATION</scope>
</reference>
<dbReference type="CDD" id="cd12438">
    <property type="entry name" value="RRM_CNOT4"/>
    <property type="match status" value="1"/>
</dbReference>
<evidence type="ECO:0000259" key="4">
    <source>
        <dbReference type="PROSITE" id="PS50102"/>
    </source>
</evidence>
<keyword evidence="1" id="KW-0862">Zinc</keyword>
<dbReference type="InterPro" id="IPR003954">
    <property type="entry name" value="RRM_euk-type"/>
</dbReference>
<dbReference type="Proteomes" id="UP001515500">
    <property type="component" value="Chromosome 17"/>
</dbReference>
<dbReference type="GO" id="GO:0008270">
    <property type="term" value="F:zinc ion binding"/>
    <property type="evidence" value="ECO:0007669"/>
    <property type="project" value="UniProtKB-KW"/>
</dbReference>
<dbReference type="GeneID" id="120281399"/>
<dbReference type="InterPro" id="IPR034261">
    <property type="entry name" value="CNOT4_RRM"/>
</dbReference>